<feature type="region of interest" description="Disordered" evidence="2">
    <location>
        <begin position="554"/>
        <end position="573"/>
    </location>
</feature>
<dbReference type="InterPro" id="IPR015914">
    <property type="entry name" value="PAPs_N"/>
</dbReference>
<dbReference type="PANTHER" id="PTHR45867">
    <property type="entry name" value="PURPLE ACID PHOSPHATASE"/>
    <property type="match status" value="1"/>
</dbReference>
<dbReference type="Pfam" id="PF16656">
    <property type="entry name" value="Pur_ac_phosph_N"/>
    <property type="match status" value="1"/>
</dbReference>
<keyword evidence="1 3" id="KW-0732">Signal</keyword>
<dbReference type="InterPro" id="IPR004843">
    <property type="entry name" value="Calcineurin-like_PHP"/>
</dbReference>
<feature type="region of interest" description="Disordered" evidence="2">
    <location>
        <begin position="44"/>
        <end position="65"/>
    </location>
</feature>
<dbReference type="AlphaFoldDB" id="A0A380GHE1"/>
<dbReference type="Gene3D" id="2.60.40.380">
    <property type="entry name" value="Purple acid phosphatase-like, N-terminal"/>
    <property type="match status" value="1"/>
</dbReference>
<dbReference type="Pfam" id="PF00149">
    <property type="entry name" value="Metallophos"/>
    <property type="match status" value="1"/>
</dbReference>
<dbReference type="Gene3D" id="3.60.21.10">
    <property type="match status" value="1"/>
</dbReference>
<evidence type="ECO:0000313" key="6">
    <source>
        <dbReference type="EMBL" id="SUM53852.1"/>
    </source>
</evidence>
<name>A0A380GHE1_9STAP</name>
<sequence>MMRQDHKEIVRGGYHMKKHQSIAFRAATSFVLLFSLIITPQTAQASGAGKPTDNTTTTQQENDNKIKLLDKKPEVADIKKQNKPNRVITNINGNPQTEMGFSWYTSDKFEDSKVWVSESKNFKNAKTFDVKPKKVKSKYLERDKHGHIIFKDIAKNDEGEPIKDRNGEEKVNGYYTDKHAGGPEWMSGDKHGKTNLISEAEYTYKAQAKDLKPNTKYYYKVGSEKGGKSQIGQFKTAGKKGDPFNFVQYTDTQNAFWNEHVRNEATFGADTLMNAIQTAGDPSFALHTGDFVETAEVEDEWKDLYEQSRPSFMSLPVVAAAGNHDEYALNEEDEKLLTKFNEHVNVPKENDEVNGGSYYSFDYNGAHMVVANTNDNKKSKDNPDEKAIGKKQMEWIKKDIKKARDNGANWVVLNLHKPMYSKSYHALSDEDVKKIRKELTKEIDDLDVDLVLQGHDHVLSRTHPLEHTSTKNSFVNAKKEDTKQFVGDDNVTYYNNPKGSVYVLPNTGGTKEYDSIYDRSLEHIKKVRPELSWLTEKDLEHYNSLFKVGKQPQETDAFKDSHSNNRDSSSQNFSVYEVEGNTLKVKIYQLNGDINDGEQRNIELVDEFGIQKNNK</sequence>
<evidence type="ECO:0000259" key="5">
    <source>
        <dbReference type="Pfam" id="PF16656"/>
    </source>
</evidence>
<dbReference type="InterPro" id="IPR029052">
    <property type="entry name" value="Metallo-depent_PP-like"/>
</dbReference>
<dbReference type="Proteomes" id="UP000254412">
    <property type="component" value="Unassembled WGS sequence"/>
</dbReference>
<dbReference type="EMBL" id="UHDS01000001">
    <property type="protein sequence ID" value="SUM53852.1"/>
    <property type="molecule type" value="Genomic_DNA"/>
</dbReference>
<gene>
    <name evidence="6" type="ORF">NCTC13834_00135</name>
</gene>
<feature type="domain" description="Calcineurin-like phosphoesterase" evidence="4">
    <location>
        <begin position="246"/>
        <end position="458"/>
    </location>
</feature>
<evidence type="ECO:0000256" key="1">
    <source>
        <dbReference type="ARBA" id="ARBA00022729"/>
    </source>
</evidence>
<evidence type="ECO:0000313" key="7">
    <source>
        <dbReference type="Proteomes" id="UP000254412"/>
    </source>
</evidence>
<dbReference type="GO" id="GO:0046872">
    <property type="term" value="F:metal ion binding"/>
    <property type="evidence" value="ECO:0007669"/>
    <property type="project" value="InterPro"/>
</dbReference>
<evidence type="ECO:0000256" key="3">
    <source>
        <dbReference type="SAM" id="SignalP"/>
    </source>
</evidence>
<feature type="compositionally biased region" description="Basic and acidic residues" evidence="2">
    <location>
        <begin position="556"/>
        <end position="565"/>
    </location>
</feature>
<feature type="chain" id="PRO_5016813398" evidence="3">
    <location>
        <begin position="46"/>
        <end position="615"/>
    </location>
</feature>
<protein>
    <submittedName>
        <fullName evidence="6">Purple acid phosphatase</fullName>
    </submittedName>
</protein>
<organism evidence="6 7">
    <name type="scientific">Staphylococcus nepalensis</name>
    <dbReference type="NCBI Taxonomy" id="214473"/>
    <lineage>
        <taxon>Bacteria</taxon>
        <taxon>Bacillati</taxon>
        <taxon>Bacillota</taxon>
        <taxon>Bacilli</taxon>
        <taxon>Bacillales</taxon>
        <taxon>Staphylococcaceae</taxon>
        <taxon>Staphylococcus</taxon>
    </lineage>
</organism>
<evidence type="ECO:0000256" key="2">
    <source>
        <dbReference type="SAM" id="MobiDB-lite"/>
    </source>
</evidence>
<dbReference type="SUPFAM" id="SSF49363">
    <property type="entry name" value="Purple acid phosphatase, N-terminal domain"/>
    <property type="match status" value="1"/>
</dbReference>
<feature type="compositionally biased region" description="Low complexity" evidence="2">
    <location>
        <begin position="52"/>
        <end position="61"/>
    </location>
</feature>
<dbReference type="GO" id="GO:0003993">
    <property type="term" value="F:acid phosphatase activity"/>
    <property type="evidence" value="ECO:0007669"/>
    <property type="project" value="InterPro"/>
</dbReference>
<dbReference type="PANTHER" id="PTHR45867:SF3">
    <property type="entry name" value="ACID PHOSPHATASE TYPE 7"/>
    <property type="match status" value="1"/>
</dbReference>
<evidence type="ECO:0000259" key="4">
    <source>
        <dbReference type="Pfam" id="PF00149"/>
    </source>
</evidence>
<feature type="domain" description="Purple acid phosphatase N-terminal" evidence="5">
    <location>
        <begin position="84"/>
        <end position="236"/>
    </location>
</feature>
<reference evidence="6 7" key="1">
    <citation type="submission" date="2018-06" db="EMBL/GenBank/DDBJ databases">
        <authorList>
            <consortium name="Pathogen Informatics"/>
            <person name="Doyle S."/>
        </authorList>
    </citation>
    <scope>NUCLEOTIDE SEQUENCE [LARGE SCALE GENOMIC DNA]</scope>
    <source>
        <strain evidence="6 7">NCTC13834</strain>
    </source>
</reference>
<dbReference type="InterPro" id="IPR008963">
    <property type="entry name" value="Purple_acid_Pase-like_N"/>
</dbReference>
<accession>A0A380GHE1</accession>
<dbReference type="SUPFAM" id="SSF56300">
    <property type="entry name" value="Metallo-dependent phosphatases"/>
    <property type="match status" value="1"/>
</dbReference>
<feature type="signal peptide" evidence="3">
    <location>
        <begin position="1"/>
        <end position="45"/>
    </location>
</feature>
<proteinExistence type="predicted"/>